<protein>
    <submittedName>
        <fullName evidence="2">Phage tail tape measure protein</fullName>
    </submittedName>
</protein>
<keyword evidence="3" id="KW-1185">Reference proteome</keyword>
<gene>
    <name evidence="1" type="ORF">KUL25_01635</name>
    <name evidence="2" type="ORF">KUL25_01640</name>
</gene>
<dbReference type="RefSeq" id="WP_068353095.1">
    <property type="nucleotide sequence ID" value="NZ_JAIMBW010000001.1"/>
</dbReference>
<dbReference type="EMBL" id="JAIMBW010000001">
    <property type="protein sequence ID" value="MBY4891461.1"/>
    <property type="molecule type" value="Genomic_DNA"/>
</dbReference>
<name>A0A975YG94_9RHOB</name>
<proteinExistence type="predicted"/>
<evidence type="ECO:0000313" key="2">
    <source>
        <dbReference type="EMBL" id="QXL88252.1"/>
    </source>
</evidence>
<reference evidence="2 3" key="1">
    <citation type="submission" date="2021-07" db="EMBL/GenBank/DDBJ databases">
        <title>Karlodiniumbacter phycospheric gen. nov., sp. nov., a phycosphere bacterium isolated from karlodinium veneficum.</title>
        <authorList>
            <person name="Peng Y."/>
            <person name="Jiang L."/>
            <person name="Lee J."/>
        </authorList>
    </citation>
    <scope>NUCLEOTIDE SEQUENCE</scope>
    <source>
        <strain evidence="2 3">N5</strain>
    </source>
</reference>
<evidence type="ECO:0000313" key="1">
    <source>
        <dbReference type="EMBL" id="MBY4891461.1"/>
    </source>
</evidence>
<evidence type="ECO:0000313" key="3">
    <source>
        <dbReference type="Proteomes" id="UP000693972"/>
    </source>
</evidence>
<dbReference type="Proteomes" id="UP000693972">
    <property type="component" value="Unassembled WGS sequence"/>
</dbReference>
<organism evidence="2">
    <name type="scientific">Gymnodinialimonas phycosphaerae</name>
    <dbReference type="NCBI Taxonomy" id="2841589"/>
    <lineage>
        <taxon>Bacteria</taxon>
        <taxon>Pseudomonadati</taxon>
        <taxon>Pseudomonadota</taxon>
        <taxon>Alphaproteobacteria</taxon>
        <taxon>Rhodobacterales</taxon>
        <taxon>Paracoccaceae</taxon>
        <taxon>Gymnodinialimonas</taxon>
    </lineage>
</organism>
<accession>A0A975YG94</accession>
<dbReference type="AlphaFoldDB" id="A0A975YG94"/>
<dbReference type="EMBL" id="CP078073">
    <property type="protein sequence ID" value="QXL88252.1"/>
    <property type="molecule type" value="Genomic_DNA"/>
</dbReference>
<sequence length="221" mass="22931">MTEMDDTLSRFDAEIAELETSLAGATSMAAAFQGELREMQGTMLYTGREVNSMSRAIGGGLRRAFDGVVFDGMRLSDALQNVASSMIDAAYNTAMRPVQNAFGTAISNGMNGLLSGILPFEKGGAISQGRVMPFARGGVVSSPTTFPMRGGTGLMGEAGPEAIMPLRRGADGKLGVAAAGGGGSVHVTMNITSPDVAGFQRSSSQVAAQMQRALARGQRNR</sequence>